<evidence type="ECO:0000313" key="9">
    <source>
        <dbReference type="EMBL" id="CAH9088826.1"/>
    </source>
</evidence>
<comment type="function">
    <text evidence="5">May act as a carbohydrate transporter.</text>
</comment>
<dbReference type="Pfam" id="PF02298">
    <property type="entry name" value="Cu_bind_like"/>
    <property type="match status" value="1"/>
</dbReference>
<dbReference type="Gene3D" id="2.60.40.420">
    <property type="entry name" value="Cupredoxins - blue copper proteins"/>
    <property type="match status" value="1"/>
</dbReference>
<keyword evidence="1 7" id="KW-0732">Signal</keyword>
<comment type="similarity">
    <text evidence="4">Belongs to the early nodulin-like (ENODL) family.</text>
</comment>
<feature type="signal peptide" evidence="7">
    <location>
        <begin position="1"/>
        <end position="30"/>
    </location>
</feature>
<evidence type="ECO:0000256" key="4">
    <source>
        <dbReference type="ARBA" id="ARBA00035011"/>
    </source>
</evidence>
<evidence type="ECO:0000256" key="1">
    <source>
        <dbReference type="ARBA" id="ARBA00022729"/>
    </source>
</evidence>
<feature type="domain" description="Phytocyanin" evidence="8">
    <location>
        <begin position="31"/>
        <end position="131"/>
    </location>
</feature>
<dbReference type="GO" id="GO:0009055">
    <property type="term" value="F:electron transfer activity"/>
    <property type="evidence" value="ECO:0007669"/>
    <property type="project" value="InterPro"/>
</dbReference>
<accession>A0AAV0D192</accession>
<keyword evidence="6" id="KW-1133">Transmembrane helix</keyword>
<keyword evidence="2" id="KW-1015">Disulfide bond</keyword>
<proteinExistence type="inferred from homology"/>
<dbReference type="FunFam" id="2.60.40.420:FF:000018">
    <property type="entry name" value="Lamin-like protein"/>
    <property type="match status" value="1"/>
</dbReference>
<evidence type="ECO:0000313" key="12">
    <source>
        <dbReference type="Proteomes" id="UP001152523"/>
    </source>
</evidence>
<name>A0AAV0D192_9ASTE</name>
<dbReference type="Proteomes" id="UP001152523">
    <property type="component" value="Unassembled WGS sequence"/>
</dbReference>
<feature type="chain" id="PRO_5044713327" description="Phytocyanin domain-containing protein" evidence="7">
    <location>
        <begin position="31"/>
        <end position="176"/>
    </location>
</feature>
<keyword evidence="6" id="KW-0812">Transmembrane</keyword>
<dbReference type="InterPro" id="IPR003245">
    <property type="entry name" value="Phytocyanin_dom"/>
</dbReference>
<dbReference type="PANTHER" id="PTHR33021:SF547">
    <property type="entry name" value="OS03G0758500 PROTEIN"/>
    <property type="match status" value="1"/>
</dbReference>
<dbReference type="PANTHER" id="PTHR33021">
    <property type="entry name" value="BLUE COPPER PROTEIN"/>
    <property type="match status" value="1"/>
</dbReference>
<dbReference type="EMBL" id="CAMAPF010000152">
    <property type="protein sequence ID" value="CAH9109463.1"/>
    <property type="molecule type" value="Genomic_DNA"/>
</dbReference>
<dbReference type="GO" id="GO:0005886">
    <property type="term" value="C:plasma membrane"/>
    <property type="evidence" value="ECO:0007669"/>
    <property type="project" value="TreeGrafter"/>
</dbReference>
<dbReference type="InterPro" id="IPR008972">
    <property type="entry name" value="Cupredoxin"/>
</dbReference>
<dbReference type="EMBL" id="CAMAPF010000060">
    <property type="protein sequence ID" value="CAH9088826.1"/>
    <property type="molecule type" value="Genomic_DNA"/>
</dbReference>
<dbReference type="SUPFAM" id="SSF49503">
    <property type="entry name" value="Cupredoxins"/>
    <property type="match status" value="1"/>
</dbReference>
<evidence type="ECO:0000256" key="6">
    <source>
        <dbReference type="SAM" id="Phobius"/>
    </source>
</evidence>
<evidence type="ECO:0000256" key="2">
    <source>
        <dbReference type="ARBA" id="ARBA00023157"/>
    </source>
</evidence>
<keyword evidence="3" id="KW-0325">Glycoprotein</keyword>
<feature type="transmembrane region" description="Helical" evidence="6">
    <location>
        <begin position="159"/>
        <end position="175"/>
    </location>
</feature>
<keyword evidence="12" id="KW-1185">Reference proteome</keyword>
<dbReference type="EMBL" id="CAMAPF010001055">
    <property type="protein sequence ID" value="CAH9143625.1"/>
    <property type="molecule type" value="Genomic_DNA"/>
</dbReference>
<reference evidence="9" key="1">
    <citation type="submission" date="2022-07" db="EMBL/GenBank/DDBJ databases">
        <authorList>
            <person name="Macas J."/>
            <person name="Novak P."/>
            <person name="Neumann P."/>
        </authorList>
    </citation>
    <scope>NUCLEOTIDE SEQUENCE</scope>
</reference>
<protein>
    <recommendedName>
        <fullName evidence="8">Phytocyanin domain-containing protein</fullName>
    </recommendedName>
</protein>
<organism evidence="9 12">
    <name type="scientific">Cuscuta epithymum</name>
    <dbReference type="NCBI Taxonomy" id="186058"/>
    <lineage>
        <taxon>Eukaryota</taxon>
        <taxon>Viridiplantae</taxon>
        <taxon>Streptophyta</taxon>
        <taxon>Embryophyta</taxon>
        <taxon>Tracheophyta</taxon>
        <taxon>Spermatophyta</taxon>
        <taxon>Magnoliopsida</taxon>
        <taxon>eudicotyledons</taxon>
        <taxon>Gunneridae</taxon>
        <taxon>Pentapetalae</taxon>
        <taxon>asterids</taxon>
        <taxon>lamiids</taxon>
        <taxon>Solanales</taxon>
        <taxon>Convolvulaceae</taxon>
        <taxon>Cuscuteae</taxon>
        <taxon>Cuscuta</taxon>
        <taxon>Cuscuta subgen. Cuscuta</taxon>
    </lineage>
</organism>
<evidence type="ECO:0000256" key="7">
    <source>
        <dbReference type="SAM" id="SignalP"/>
    </source>
</evidence>
<evidence type="ECO:0000259" key="8">
    <source>
        <dbReference type="PROSITE" id="PS51485"/>
    </source>
</evidence>
<keyword evidence="6" id="KW-0472">Membrane</keyword>
<dbReference type="PROSITE" id="PS51485">
    <property type="entry name" value="PHYTOCYANIN"/>
    <property type="match status" value="1"/>
</dbReference>
<evidence type="ECO:0000313" key="11">
    <source>
        <dbReference type="EMBL" id="CAH9143625.1"/>
    </source>
</evidence>
<sequence>MGAGWALARSTTTINGVLFVMGLLLTCASGDRIKVGGNVGWAPNVMNYTEWAAQQHFYVGDWLYFVFDKHYYNVLEVNETNYESCNDKEFVTNITRGGRDVFLLKEARPYYFISGGGYCWNKLKMAINVEQRPLAPPPLLPVAQSINGSPSLMPPSKPIVVFLVMVLVALSTFVFC</sequence>
<evidence type="ECO:0000256" key="3">
    <source>
        <dbReference type="ARBA" id="ARBA00023180"/>
    </source>
</evidence>
<dbReference type="InterPro" id="IPR039391">
    <property type="entry name" value="Phytocyanin-like"/>
</dbReference>
<gene>
    <name evidence="9" type="ORF">CEPIT_LOCUS10595</name>
    <name evidence="10" type="ORF">CEPIT_LOCUS18752</name>
    <name evidence="11" type="ORF">CEPIT_LOCUS40808</name>
</gene>
<evidence type="ECO:0000313" key="10">
    <source>
        <dbReference type="EMBL" id="CAH9109463.1"/>
    </source>
</evidence>
<evidence type="ECO:0000256" key="5">
    <source>
        <dbReference type="ARBA" id="ARBA00037626"/>
    </source>
</evidence>
<dbReference type="AlphaFoldDB" id="A0AAV0D192"/>
<comment type="caution">
    <text evidence="9">The sequence shown here is derived from an EMBL/GenBank/DDBJ whole genome shotgun (WGS) entry which is preliminary data.</text>
</comment>